<keyword evidence="2 3" id="KW-0802">TPR repeat</keyword>
<dbReference type="GO" id="GO:0072546">
    <property type="term" value="C:EMC complex"/>
    <property type="evidence" value="ECO:0007669"/>
    <property type="project" value="UniProtKB-UniRule"/>
</dbReference>
<evidence type="ECO:0000256" key="2">
    <source>
        <dbReference type="ARBA" id="ARBA00022803"/>
    </source>
</evidence>
<keyword evidence="1" id="KW-0677">Repeat</keyword>
<dbReference type="Proteomes" id="UP000027265">
    <property type="component" value="Unassembled WGS sequence"/>
</dbReference>
<dbReference type="SUPFAM" id="SSF48452">
    <property type="entry name" value="TPR-like"/>
    <property type="match status" value="1"/>
</dbReference>
<dbReference type="InterPro" id="IPR055217">
    <property type="entry name" value="TPR_EMC2"/>
</dbReference>
<dbReference type="InterPro" id="IPR011990">
    <property type="entry name" value="TPR-like_helical_dom_sf"/>
</dbReference>
<evidence type="ECO:0000313" key="7">
    <source>
        <dbReference type="Proteomes" id="UP000027265"/>
    </source>
</evidence>
<dbReference type="Gene3D" id="1.25.40.10">
    <property type="entry name" value="Tetratricopeptide repeat domain"/>
    <property type="match status" value="1"/>
</dbReference>
<comment type="subcellular location">
    <subcellularLocation>
        <location evidence="4">Endoplasmic reticulum membrane</location>
        <topology evidence="4">Peripheral membrane protein</topology>
        <orientation evidence="4">Cytoplasmic side</orientation>
    </subcellularLocation>
</comment>
<organism evidence="6 7">
    <name type="scientific">Jaapia argillacea MUCL 33604</name>
    <dbReference type="NCBI Taxonomy" id="933084"/>
    <lineage>
        <taxon>Eukaryota</taxon>
        <taxon>Fungi</taxon>
        <taxon>Dikarya</taxon>
        <taxon>Basidiomycota</taxon>
        <taxon>Agaricomycotina</taxon>
        <taxon>Agaricomycetes</taxon>
        <taxon>Agaricomycetidae</taxon>
        <taxon>Jaapiales</taxon>
        <taxon>Jaapiaceae</taxon>
        <taxon>Jaapia</taxon>
    </lineage>
</organism>
<sequence length="292" mass="32497">MDLPSALQRLSAYRARSTRASQDIFDKGLVVLNSKSASKLGDDSWEFLEQLALAAIDVGRIDIADQCLQQLIDKFPGSPRVDCLEGIRIEATESPEMALKFYEELLDADPVNAAFWKRKISVLRRMGKIERAVEALVEYLDTFYTDVEAWAELADIYSSCNQYTSAMQSLSHVLLLSPQNPFYVLLFAETAYTSGDVPLALKMFLNTIDMADTDEDSLPPTGMLIRAWYGVKLCTRRLLKDTRLSSKSASHTPVPGSLSLIDSLAKERLDAAYQDAQDGPCAKLVPSWLVQV</sequence>
<dbReference type="InterPro" id="IPR019734">
    <property type="entry name" value="TPR_rpt"/>
</dbReference>
<feature type="domain" description="EMC2 TPR-like" evidence="5">
    <location>
        <begin position="83"/>
        <end position="191"/>
    </location>
</feature>
<keyword evidence="4" id="KW-0256">Endoplasmic reticulum</keyword>
<keyword evidence="4" id="KW-0472">Membrane</keyword>
<evidence type="ECO:0000256" key="4">
    <source>
        <dbReference type="RuleBase" id="RU367091"/>
    </source>
</evidence>
<dbReference type="OrthoDB" id="124397at2759"/>
<feature type="repeat" description="TPR" evidence="3">
    <location>
        <begin position="147"/>
        <end position="180"/>
    </location>
</feature>
<dbReference type="PANTHER" id="PTHR12760">
    <property type="entry name" value="TETRATRICOPEPTIDE REPEAT PROTEIN"/>
    <property type="match status" value="1"/>
</dbReference>
<dbReference type="PROSITE" id="PS50005">
    <property type="entry name" value="TPR"/>
    <property type="match status" value="1"/>
</dbReference>
<dbReference type="SMART" id="SM00028">
    <property type="entry name" value="TPR"/>
    <property type="match status" value="3"/>
</dbReference>
<evidence type="ECO:0000259" key="5">
    <source>
        <dbReference type="Pfam" id="PF22890"/>
    </source>
</evidence>
<proteinExistence type="inferred from homology"/>
<evidence type="ECO:0000313" key="6">
    <source>
        <dbReference type="EMBL" id="KDQ62320.1"/>
    </source>
</evidence>
<dbReference type="EMBL" id="KL197711">
    <property type="protein sequence ID" value="KDQ62320.1"/>
    <property type="molecule type" value="Genomic_DNA"/>
</dbReference>
<dbReference type="FunCoup" id="A0A067Q835">
    <property type="interactions" value="234"/>
</dbReference>
<comment type="subunit">
    <text evidence="4">Component of the ER membrane protein complex (EMC).</text>
</comment>
<comment type="function">
    <text evidence="4">Part of the endoplasmic reticulum membrane protein complex (EMC) that enables the energy-independent insertion into endoplasmic reticulum membranes of newly synthesized membrane proteins.</text>
</comment>
<dbReference type="AlphaFoldDB" id="A0A067Q835"/>
<gene>
    <name evidence="6" type="ORF">JAAARDRAFT_149119</name>
</gene>
<evidence type="ECO:0000256" key="3">
    <source>
        <dbReference type="PROSITE-ProRule" id="PRU00339"/>
    </source>
</evidence>
<dbReference type="HOGENOM" id="CLU_052388_1_2_1"/>
<keyword evidence="7" id="KW-1185">Reference proteome</keyword>
<accession>A0A067Q835</accession>
<dbReference type="STRING" id="933084.A0A067Q835"/>
<name>A0A067Q835_9AGAM</name>
<dbReference type="InterPro" id="IPR039856">
    <property type="entry name" value="EMC2-like"/>
</dbReference>
<comment type="similarity">
    <text evidence="4">Belongs to the EMC2 family.</text>
</comment>
<reference evidence="7" key="1">
    <citation type="journal article" date="2014" name="Proc. Natl. Acad. Sci. U.S.A.">
        <title>Extensive sampling of basidiomycete genomes demonstrates inadequacy of the white-rot/brown-rot paradigm for wood decay fungi.</title>
        <authorList>
            <person name="Riley R."/>
            <person name="Salamov A.A."/>
            <person name="Brown D.W."/>
            <person name="Nagy L.G."/>
            <person name="Floudas D."/>
            <person name="Held B.W."/>
            <person name="Levasseur A."/>
            <person name="Lombard V."/>
            <person name="Morin E."/>
            <person name="Otillar R."/>
            <person name="Lindquist E.A."/>
            <person name="Sun H."/>
            <person name="LaButti K.M."/>
            <person name="Schmutz J."/>
            <person name="Jabbour D."/>
            <person name="Luo H."/>
            <person name="Baker S.E."/>
            <person name="Pisabarro A.G."/>
            <person name="Walton J.D."/>
            <person name="Blanchette R.A."/>
            <person name="Henrissat B."/>
            <person name="Martin F."/>
            <person name="Cullen D."/>
            <person name="Hibbett D.S."/>
            <person name="Grigoriev I.V."/>
        </authorList>
    </citation>
    <scope>NUCLEOTIDE SEQUENCE [LARGE SCALE GENOMIC DNA]</scope>
    <source>
        <strain evidence="7">MUCL 33604</strain>
    </source>
</reference>
<dbReference type="InParanoid" id="A0A067Q835"/>
<dbReference type="Pfam" id="PF22890">
    <property type="entry name" value="TPR_EMC2"/>
    <property type="match status" value="1"/>
</dbReference>
<evidence type="ECO:0000256" key="1">
    <source>
        <dbReference type="ARBA" id="ARBA00022737"/>
    </source>
</evidence>
<protein>
    <recommendedName>
        <fullName evidence="4">ER membrane protein complex subunit 2</fullName>
    </recommendedName>
</protein>